<accession>A0A397T825</accession>
<organism evidence="2 3">
    <name type="scientific">Glomus cerebriforme</name>
    <dbReference type="NCBI Taxonomy" id="658196"/>
    <lineage>
        <taxon>Eukaryota</taxon>
        <taxon>Fungi</taxon>
        <taxon>Fungi incertae sedis</taxon>
        <taxon>Mucoromycota</taxon>
        <taxon>Glomeromycotina</taxon>
        <taxon>Glomeromycetes</taxon>
        <taxon>Glomerales</taxon>
        <taxon>Glomeraceae</taxon>
        <taxon>Glomus</taxon>
    </lineage>
</organism>
<evidence type="ECO:0000313" key="2">
    <source>
        <dbReference type="EMBL" id="RIA93046.1"/>
    </source>
</evidence>
<comment type="caution">
    <text evidence="2">The sequence shown here is derived from an EMBL/GenBank/DDBJ whole genome shotgun (WGS) entry which is preliminary data.</text>
</comment>
<evidence type="ECO:0000313" key="3">
    <source>
        <dbReference type="Proteomes" id="UP000265703"/>
    </source>
</evidence>
<dbReference type="EMBL" id="QKYT01000113">
    <property type="protein sequence ID" value="RIA93046.1"/>
    <property type="molecule type" value="Genomic_DNA"/>
</dbReference>
<evidence type="ECO:0000256" key="1">
    <source>
        <dbReference type="SAM" id="MobiDB-lite"/>
    </source>
</evidence>
<feature type="compositionally biased region" description="Polar residues" evidence="1">
    <location>
        <begin position="51"/>
        <end position="75"/>
    </location>
</feature>
<reference evidence="2 3" key="1">
    <citation type="submission" date="2018-06" db="EMBL/GenBank/DDBJ databases">
        <title>Comparative genomics reveals the genomic features of Rhizophagus irregularis, R. cerebriforme, R. diaphanum and Gigaspora rosea, and their symbiotic lifestyle signature.</title>
        <authorList>
            <person name="Morin E."/>
            <person name="San Clemente H."/>
            <person name="Chen E.C.H."/>
            <person name="De La Providencia I."/>
            <person name="Hainaut M."/>
            <person name="Kuo A."/>
            <person name="Kohler A."/>
            <person name="Murat C."/>
            <person name="Tang N."/>
            <person name="Roy S."/>
            <person name="Loubradou J."/>
            <person name="Henrissat B."/>
            <person name="Grigoriev I.V."/>
            <person name="Corradi N."/>
            <person name="Roux C."/>
            <person name="Martin F.M."/>
        </authorList>
    </citation>
    <scope>NUCLEOTIDE SEQUENCE [LARGE SCALE GENOMIC DNA]</scope>
    <source>
        <strain evidence="2 3">DAOM 227022</strain>
    </source>
</reference>
<proteinExistence type="predicted"/>
<keyword evidence="3" id="KW-1185">Reference proteome</keyword>
<dbReference type="AlphaFoldDB" id="A0A397T825"/>
<feature type="compositionally biased region" description="Polar residues" evidence="1">
    <location>
        <begin position="1"/>
        <end position="13"/>
    </location>
</feature>
<name>A0A397T825_9GLOM</name>
<feature type="compositionally biased region" description="Low complexity" evidence="1">
    <location>
        <begin position="38"/>
        <end position="50"/>
    </location>
</feature>
<feature type="region of interest" description="Disordered" evidence="1">
    <location>
        <begin position="1"/>
        <end position="75"/>
    </location>
</feature>
<gene>
    <name evidence="2" type="ORF">C1645_819981</name>
</gene>
<sequence>MTHNTSNNNSTIDNLPPNIQPEPNIYNDADVSCDYTVDLNDTSANNNDNNQSYMFPNENVASPKNDSHTPSLPQYDGQQILYQNSPQSNGIDSPQTNNPEILGFDIPGFKVIIIPISSPMSLNMTSVYSQDIPGFKIIIIPVISSPMQNQLQQDHNYSYSRNQGRTSE</sequence>
<protein>
    <submittedName>
        <fullName evidence="2">Uncharacterized protein</fullName>
    </submittedName>
</protein>
<dbReference type="Proteomes" id="UP000265703">
    <property type="component" value="Unassembled WGS sequence"/>
</dbReference>